<dbReference type="Proteomes" id="UP000799640">
    <property type="component" value="Unassembled WGS sequence"/>
</dbReference>
<dbReference type="CDD" id="cd12148">
    <property type="entry name" value="fungal_TF_MHR"/>
    <property type="match status" value="1"/>
</dbReference>
<keyword evidence="1" id="KW-0805">Transcription regulation</keyword>
<evidence type="ECO:0000313" key="4">
    <source>
        <dbReference type="EMBL" id="KAF2402095.1"/>
    </source>
</evidence>
<keyword evidence="5" id="KW-1185">Reference proteome</keyword>
<dbReference type="OrthoDB" id="6509908at2759"/>
<evidence type="ECO:0000313" key="5">
    <source>
        <dbReference type="Proteomes" id="UP000799640"/>
    </source>
</evidence>
<dbReference type="PANTHER" id="PTHR47840">
    <property type="entry name" value="ZN(II)2CYS6 TRANSCRIPTION FACTOR (EUROFUNG)-RELATED"/>
    <property type="match status" value="1"/>
</dbReference>
<reference evidence="4" key="1">
    <citation type="journal article" date="2020" name="Stud. Mycol.">
        <title>101 Dothideomycetes genomes: a test case for predicting lifestyles and emergence of pathogens.</title>
        <authorList>
            <person name="Haridas S."/>
            <person name="Albert R."/>
            <person name="Binder M."/>
            <person name="Bloem J."/>
            <person name="Labutti K."/>
            <person name="Salamov A."/>
            <person name="Andreopoulos B."/>
            <person name="Baker S."/>
            <person name="Barry K."/>
            <person name="Bills G."/>
            <person name="Bluhm B."/>
            <person name="Cannon C."/>
            <person name="Castanera R."/>
            <person name="Culley D."/>
            <person name="Daum C."/>
            <person name="Ezra D."/>
            <person name="Gonzalez J."/>
            <person name="Henrissat B."/>
            <person name="Kuo A."/>
            <person name="Liang C."/>
            <person name="Lipzen A."/>
            <person name="Lutzoni F."/>
            <person name="Magnuson J."/>
            <person name="Mondo S."/>
            <person name="Nolan M."/>
            <person name="Ohm R."/>
            <person name="Pangilinan J."/>
            <person name="Park H.-J."/>
            <person name="Ramirez L."/>
            <person name="Alfaro M."/>
            <person name="Sun H."/>
            <person name="Tritt A."/>
            <person name="Yoshinaga Y."/>
            <person name="Zwiers L.-H."/>
            <person name="Turgeon B."/>
            <person name="Goodwin S."/>
            <person name="Spatafora J."/>
            <person name="Crous P."/>
            <person name="Grigoriev I."/>
        </authorList>
    </citation>
    <scope>NUCLEOTIDE SEQUENCE</scope>
    <source>
        <strain evidence="4">CBS 262.69</strain>
    </source>
</reference>
<dbReference type="PANTHER" id="PTHR47840:SF1">
    <property type="entry name" value="ZN(II)2CYS6 TRANSCRIPTION FACTOR (EUROFUNG)"/>
    <property type="match status" value="1"/>
</dbReference>
<evidence type="ECO:0000256" key="3">
    <source>
        <dbReference type="ARBA" id="ARBA00023242"/>
    </source>
</evidence>
<evidence type="ECO:0000256" key="1">
    <source>
        <dbReference type="ARBA" id="ARBA00023015"/>
    </source>
</evidence>
<gene>
    <name evidence="4" type="ORF">EJ06DRAFT_374081</name>
</gene>
<dbReference type="AlphaFoldDB" id="A0A6G1I288"/>
<evidence type="ECO:0000256" key="2">
    <source>
        <dbReference type="ARBA" id="ARBA00023163"/>
    </source>
</evidence>
<name>A0A6G1I288_9PEZI</name>
<evidence type="ECO:0008006" key="6">
    <source>
        <dbReference type="Google" id="ProtNLM"/>
    </source>
</evidence>
<accession>A0A6G1I288</accession>
<proteinExistence type="predicted"/>
<sequence>MFDHEVKDIKVYQVLTAALPRGDELKAALQRSNHTWSTSPWLHGVQTESLETFSQKAFSHSSPHDVAQVALAIAATADDASLLRLLGVVDRYIIADDEYLNSLDGIQCAVKQCTLYTKTGNIVRSSHIWRRAIAAQMISLHRTRHSPHSDMLWWQLYTIDRFGNMILNTPYTIADAHCNLDFKQIQGPPLVFDFILRLCQLAGKVIDYLQTRTSELQSLSNKMTQLASSMPASFWGQGPETAMENRRRVGNLLVHMGFYQVDLSLHMPSMLRPRASGHAPRGHALARCIVPARKILLIAKRLDFSPLDPGFRGGFSETGLSAAVVLCLALQGYGGFEYAAVEGGDWGLLDGTVRAYEEKGWTEGWRVSKGLVEMGDTGAGEDLVFSLPFYGKFAVTPADFLPRAGESIVADVDSTPMESWLSV</sequence>
<protein>
    <recommendedName>
        <fullName evidence="6">Transcription factor domain-containing protein</fullName>
    </recommendedName>
</protein>
<organism evidence="4 5">
    <name type="scientific">Trichodelitschia bisporula</name>
    <dbReference type="NCBI Taxonomy" id="703511"/>
    <lineage>
        <taxon>Eukaryota</taxon>
        <taxon>Fungi</taxon>
        <taxon>Dikarya</taxon>
        <taxon>Ascomycota</taxon>
        <taxon>Pezizomycotina</taxon>
        <taxon>Dothideomycetes</taxon>
        <taxon>Dothideomycetes incertae sedis</taxon>
        <taxon>Phaeotrichales</taxon>
        <taxon>Phaeotrichaceae</taxon>
        <taxon>Trichodelitschia</taxon>
    </lineage>
</organism>
<keyword evidence="3" id="KW-0539">Nucleus</keyword>
<keyword evidence="2" id="KW-0804">Transcription</keyword>
<dbReference type="EMBL" id="ML996692">
    <property type="protein sequence ID" value="KAF2402095.1"/>
    <property type="molecule type" value="Genomic_DNA"/>
</dbReference>